<dbReference type="AlphaFoldDB" id="A0A1A3P749"/>
<name>A0A1A3P749_MYCAS</name>
<dbReference type="SMART" id="SM00357">
    <property type="entry name" value="CSP"/>
    <property type="match status" value="1"/>
</dbReference>
<dbReference type="PROSITE" id="PS51857">
    <property type="entry name" value="CSD_2"/>
    <property type="match status" value="1"/>
</dbReference>
<keyword evidence="2" id="KW-0238">DNA-binding</keyword>
<comment type="caution">
    <text evidence="2">The sequence shown here is derived from an EMBL/GenBank/DDBJ whole genome shotgun (WGS) entry which is preliminary data.</text>
</comment>
<dbReference type="Pfam" id="PF00313">
    <property type="entry name" value="CSD"/>
    <property type="match status" value="1"/>
</dbReference>
<dbReference type="InterPro" id="IPR011129">
    <property type="entry name" value="CSD"/>
</dbReference>
<dbReference type="CDD" id="cd04458">
    <property type="entry name" value="CSP_CDS"/>
    <property type="match status" value="1"/>
</dbReference>
<feature type="domain" description="CSD" evidence="1">
    <location>
        <begin position="2"/>
        <end position="66"/>
    </location>
</feature>
<reference evidence="2 3" key="1">
    <citation type="submission" date="2016-06" db="EMBL/GenBank/DDBJ databases">
        <authorList>
            <person name="Kjaerup R.B."/>
            <person name="Dalgaard T.S."/>
            <person name="Juul-Madsen H.R."/>
        </authorList>
    </citation>
    <scope>NUCLEOTIDE SEQUENCE [LARGE SCALE GENOMIC DNA]</scope>
    <source>
        <strain evidence="2 3">1165133.8</strain>
    </source>
</reference>
<evidence type="ECO:0000259" key="1">
    <source>
        <dbReference type="PROSITE" id="PS51857"/>
    </source>
</evidence>
<dbReference type="OrthoDB" id="4382049at2"/>
<protein>
    <submittedName>
        <fullName evidence="2">DNA-binding protein</fullName>
    </submittedName>
</protein>
<evidence type="ECO:0000313" key="3">
    <source>
        <dbReference type="Proteomes" id="UP000093928"/>
    </source>
</evidence>
<gene>
    <name evidence="2" type="ORF">A5634_17120</name>
</gene>
<organism evidence="2 3">
    <name type="scientific">Mycobacterium asiaticum</name>
    <dbReference type="NCBI Taxonomy" id="1790"/>
    <lineage>
        <taxon>Bacteria</taxon>
        <taxon>Bacillati</taxon>
        <taxon>Actinomycetota</taxon>
        <taxon>Actinomycetes</taxon>
        <taxon>Mycobacteriales</taxon>
        <taxon>Mycobacteriaceae</taxon>
        <taxon>Mycobacterium</taxon>
    </lineage>
</organism>
<dbReference type="PRINTS" id="PR00050">
    <property type="entry name" value="COLDSHOCK"/>
</dbReference>
<dbReference type="EMBL" id="LZLS01000040">
    <property type="protein sequence ID" value="OBK29991.1"/>
    <property type="molecule type" value="Genomic_DNA"/>
</dbReference>
<dbReference type="InterPro" id="IPR012340">
    <property type="entry name" value="NA-bd_OB-fold"/>
</dbReference>
<dbReference type="Gene3D" id="2.40.50.140">
    <property type="entry name" value="Nucleic acid-binding proteins"/>
    <property type="match status" value="1"/>
</dbReference>
<dbReference type="SUPFAM" id="SSF50249">
    <property type="entry name" value="Nucleic acid-binding proteins"/>
    <property type="match status" value="1"/>
</dbReference>
<dbReference type="PANTHER" id="PTHR46565:SF20">
    <property type="entry name" value="COLD SHOCK DOMAIN-CONTAINING PROTEIN 4"/>
    <property type="match status" value="1"/>
</dbReference>
<evidence type="ECO:0000313" key="2">
    <source>
        <dbReference type="EMBL" id="OBK29991.1"/>
    </source>
</evidence>
<accession>A0A1A3P749</accession>
<dbReference type="Proteomes" id="UP000093928">
    <property type="component" value="Unassembled WGS sequence"/>
</dbReference>
<dbReference type="PANTHER" id="PTHR46565">
    <property type="entry name" value="COLD SHOCK DOMAIN PROTEIN 2"/>
    <property type="match status" value="1"/>
</dbReference>
<sequence>MRVTGKVVRFDDVRGYGFITPDVGGEDVFLHANDLEMDKRQARAGARVSFEIEEGARGKFATQVHLATDAGSAKPRHKDDDEAFPGGDEYFDVLSADEFRHTITEKLLHITPALSAQQILAVRSSFEEVARKHGLIDS</sequence>
<proteinExistence type="predicted"/>
<dbReference type="GO" id="GO:0003677">
    <property type="term" value="F:DNA binding"/>
    <property type="evidence" value="ECO:0007669"/>
    <property type="project" value="UniProtKB-KW"/>
</dbReference>
<dbReference type="InterPro" id="IPR002059">
    <property type="entry name" value="CSP_DNA-bd"/>
</dbReference>